<evidence type="ECO:0000256" key="6">
    <source>
        <dbReference type="ARBA" id="ARBA00022840"/>
    </source>
</evidence>
<comment type="similarity">
    <text evidence="11 12">Belongs to the class-I aminoacyl-tRNA synthetase family. ValS type 1 subfamily.</text>
</comment>
<dbReference type="Pfam" id="PF00133">
    <property type="entry name" value="tRNA-synt_1"/>
    <property type="match status" value="1"/>
</dbReference>
<evidence type="ECO:0000256" key="12">
    <source>
        <dbReference type="HAMAP-Rule" id="MF_02004"/>
    </source>
</evidence>
<dbReference type="SUPFAM" id="SSF47323">
    <property type="entry name" value="Anticodon-binding domain of a subclass of class I aminoacyl-tRNA synthetases"/>
    <property type="match status" value="1"/>
</dbReference>
<dbReference type="Gene3D" id="1.10.287.380">
    <property type="entry name" value="Valyl-tRNA synthetase, C-terminal domain"/>
    <property type="match status" value="1"/>
</dbReference>
<keyword evidence="6 12" id="KW-0067">ATP-binding</keyword>
<feature type="short sequence motif" description="'HIGH' region" evidence="12">
    <location>
        <begin position="48"/>
        <end position="58"/>
    </location>
</feature>
<evidence type="ECO:0000256" key="4">
    <source>
        <dbReference type="ARBA" id="ARBA00022598"/>
    </source>
</evidence>
<dbReference type="InterPro" id="IPR019499">
    <property type="entry name" value="Val-tRNA_synth_tRNA-bd"/>
</dbReference>
<dbReference type="PANTHER" id="PTHR11946">
    <property type="entry name" value="VALYL-TRNA SYNTHETASES"/>
    <property type="match status" value="1"/>
</dbReference>
<dbReference type="InterPro" id="IPR002303">
    <property type="entry name" value="Valyl-tRNA_ligase"/>
</dbReference>
<keyword evidence="4 12" id="KW-0436">Ligase</keyword>
<dbReference type="EMBL" id="CP011403">
    <property type="protein sequence ID" value="AKI04562.1"/>
    <property type="molecule type" value="Genomic_DNA"/>
</dbReference>
<feature type="domain" description="Aminoacyl-tRNA synthetase class Ia" evidence="13">
    <location>
        <begin position="20"/>
        <end position="569"/>
    </location>
</feature>
<sequence length="886" mass="102365">MTKEVEMSTKYDPSQVEPGRYKEWIEKGLFKPNEDKEAKPYSIVIPPPNVTGKLHLGHAWDTTLQDMIIRQKRMQGFDTLWLPGMDHAGIATQAKVEARLAEDGISRYDLGREKFVEKVWEWKGEYADIIHQQWAKLGLSLDYDRERFTLDDGLSKAVRKVFVTLYKKGLIYRGEYIINWDPKARTALSDIEVIHKDDKGAFYHVKYPFADDTTFNGKNYIEIATTRPETMMGDVAVAVNPDDERYKDIVGKTLVLPLQGRHIPIIADQYVDPEFGTGMVKITPAHDPNDFEVGNRHNLERINTMNEDATMNANAGKYEGLDRFEARKAIVADLEEQGYILKIEPIVHSVGHSERTGVQVESRLSTQWFVKMKPLAEAALKNQETDDRVDFVPPRFEHTFTQWMENVHDWVISRQLWWGHQIPAWYHKETGEIYVGEEAPEDIENWEQDSDVLDTWFSSALWPFSTMGWPDTESPDFKRYFPTNTLVTGYDIIFFWVSRMIFQSVEFTKRRPFKNVLIHGLIRDEQGRKMSKSLGNGIDPMDVIDKYGADALRWFLSNGSAPGQDVRFSYTKMDAAWNFINKIWNASRFVIMNLDSDVELSLPEASEWQLADKWILSRLNDTVRDVTRLFDSFEFGEAGRALYNFIWNDFCDWYIEMAKENLTGEDEKLKKNTQRILRYVLDQILRLMHPIMPFVTEKIWLSMPHDGASLVVAEYPVEHTEFDNQVAEKDMDNLIELIKAVRNSRSEVNAPMSSAIDILIKTKDDDTRKVFENNVDYINRFCHPKRLEIAADIEAPKLAMTSVITGAEVYLPLADLIDLNEEISRLQKEAKKLESEVTRGEKKLGNEKFVANAPEAVVAKEKEKLANYKQQLAATESRIEELKAEI</sequence>
<evidence type="ECO:0000256" key="2">
    <source>
        <dbReference type="ARBA" id="ARBA00011245"/>
    </source>
</evidence>
<dbReference type="GO" id="GO:0006438">
    <property type="term" value="P:valyl-tRNA aminoacylation"/>
    <property type="evidence" value="ECO:0007669"/>
    <property type="project" value="UniProtKB-UniRule"/>
</dbReference>
<feature type="binding site" evidence="12">
    <location>
        <position position="532"/>
    </location>
    <ligand>
        <name>ATP</name>
        <dbReference type="ChEBI" id="CHEBI:30616"/>
    </ligand>
</feature>
<dbReference type="InterPro" id="IPR013155">
    <property type="entry name" value="M/V/L/I-tRNA-synth_anticd-bd"/>
</dbReference>
<dbReference type="PATRIC" id="fig|1194971.3.peg.1019"/>
<feature type="domain" description="Valyl-tRNA synthetase tRNA-binding arm" evidence="15">
    <location>
        <begin position="818"/>
        <end position="883"/>
    </location>
</feature>
<dbReference type="AlphaFoldDB" id="A0A0F7PTI7"/>
<protein>
    <recommendedName>
        <fullName evidence="12">Valine--tRNA ligase</fullName>
        <ecNumber evidence="12">6.1.1.9</ecNumber>
    </recommendedName>
    <alternativeName>
        <fullName evidence="12">Valyl-tRNA synthetase</fullName>
        <shortName evidence="12">ValRS</shortName>
    </alternativeName>
</protein>
<dbReference type="EC" id="6.1.1.9" evidence="12"/>
<dbReference type="CDD" id="cd00817">
    <property type="entry name" value="ValRS_core"/>
    <property type="match status" value="1"/>
</dbReference>
<comment type="function">
    <text evidence="12">Catalyzes the attachment of valine to tRNA(Val). As ValRS can inadvertently accommodate and process structurally similar amino acids such as threonine, to avoid such errors, it has a 'posttransfer' editing activity that hydrolyzes mischarged Thr-tRNA(Val) in a tRNA-dependent manner.</text>
</comment>
<reference evidence="16 17" key="1">
    <citation type="submission" date="2015-05" db="EMBL/GenBank/DDBJ databases">
        <title>Complete genome sequence of Lactobacillus salivarius Ren, a probiotic strain with antitumor activity.</title>
        <authorList>
            <person name="Sun E."/>
            <person name="Zhao L."/>
            <person name="Liu S."/>
            <person name="Zhang M."/>
            <person name="Guo H."/>
            <person name="Ren F."/>
        </authorList>
    </citation>
    <scope>NUCLEOTIDE SEQUENCE [LARGE SCALE GENOMIC DNA]</scope>
    <source>
        <strain evidence="16 17">Ren</strain>
    </source>
</reference>
<dbReference type="Pfam" id="PF10458">
    <property type="entry name" value="Val_tRNA-synt_C"/>
    <property type="match status" value="1"/>
</dbReference>
<dbReference type="SUPFAM" id="SSF46589">
    <property type="entry name" value="tRNA-binding arm"/>
    <property type="match status" value="1"/>
</dbReference>
<dbReference type="Proteomes" id="UP000035027">
    <property type="component" value="Chromosome"/>
</dbReference>
<dbReference type="Gene3D" id="3.40.50.620">
    <property type="entry name" value="HUPs"/>
    <property type="match status" value="2"/>
</dbReference>
<feature type="domain" description="Methionyl/Valyl/Leucyl/Isoleucyl-tRNA synthetase anticodon-binding" evidence="14">
    <location>
        <begin position="612"/>
        <end position="758"/>
    </location>
</feature>
<keyword evidence="3 12" id="KW-0963">Cytoplasm</keyword>
<evidence type="ECO:0000256" key="1">
    <source>
        <dbReference type="ARBA" id="ARBA00004496"/>
    </source>
</evidence>
<dbReference type="CDD" id="cd07962">
    <property type="entry name" value="Anticodon_Ia_Val"/>
    <property type="match status" value="1"/>
</dbReference>
<dbReference type="GO" id="GO:0004832">
    <property type="term" value="F:valine-tRNA ligase activity"/>
    <property type="evidence" value="ECO:0007669"/>
    <property type="project" value="UniProtKB-UniRule"/>
</dbReference>
<comment type="subunit">
    <text evidence="2 12">Monomer.</text>
</comment>
<evidence type="ECO:0000313" key="16">
    <source>
        <dbReference type="EMBL" id="AKI04562.1"/>
    </source>
</evidence>
<dbReference type="InterPro" id="IPR010978">
    <property type="entry name" value="tRNA-bd_arm"/>
</dbReference>
<keyword evidence="9 12" id="KW-0030">Aminoacyl-tRNA synthetase</keyword>
<dbReference type="InterPro" id="IPR009008">
    <property type="entry name" value="Val/Leu/Ile-tRNA-synth_edit"/>
</dbReference>
<dbReference type="GO" id="GO:0005829">
    <property type="term" value="C:cytosol"/>
    <property type="evidence" value="ECO:0007669"/>
    <property type="project" value="TreeGrafter"/>
</dbReference>
<comment type="domain">
    <text evidence="12">ValRS has two distinct active sites: one for aminoacylation and one for editing. The misactivated threonine is translocated from the active site to the editing site.</text>
</comment>
<dbReference type="FunFam" id="3.40.50.620:FF:000032">
    <property type="entry name" value="Valine--tRNA ligase"/>
    <property type="match status" value="1"/>
</dbReference>
<proteinExistence type="inferred from homology"/>
<evidence type="ECO:0000256" key="10">
    <source>
        <dbReference type="ARBA" id="ARBA00047552"/>
    </source>
</evidence>
<comment type="catalytic activity">
    <reaction evidence="10 12">
        <text>tRNA(Val) + L-valine + ATP = L-valyl-tRNA(Val) + AMP + diphosphate</text>
        <dbReference type="Rhea" id="RHEA:10704"/>
        <dbReference type="Rhea" id="RHEA-COMP:9672"/>
        <dbReference type="Rhea" id="RHEA-COMP:9708"/>
        <dbReference type="ChEBI" id="CHEBI:30616"/>
        <dbReference type="ChEBI" id="CHEBI:33019"/>
        <dbReference type="ChEBI" id="CHEBI:57762"/>
        <dbReference type="ChEBI" id="CHEBI:78442"/>
        <dbReference type="ChEBI" id="CHEBI:78537"/>
        <dbReference type="ChEBI" id="CHEBI:456215"/>
        <dbReference type="EC" id="6.1.1.9"/>
    </reaction>
</comment>
<dbReference type="Gene3D" id="1.10.730.10">
    <property type="entry name" value="Isoleucyl-tRNA Synthetase, Domain 1"/>
    <property type="match status" value="1"/>
</dbReference>
<dbReference type="Gene3D" id="3.90.740.10">
    <property type="entry name" value="Valyl/Leucyl/Isoleucyl-tRNA synthetase, editing domain"/>
    <property type="match status" value="1"/>
</dbReference>
<evidence type="ECO:0000256" key="3">
    <source>
        <dbReference type="ARBA" id="ARBA00022490"/>
    </source>
</evidence>
<gene>
    <name evidence="12" type="primary">valS</name>
    <name evidence="16" type="ORF">LsR_01015</name>
</gene>
<feature type="short sequence motif" description="'KMSKS' region" evidence="12">
    <location>
        <begin position="529"/>
        <end position="533"/>
    </location>
</feature>
<evidence type="ECO:0000256" key="11">
    <source>
        <dbReference type="ARBA" id="ARBA00060830"/>
    </source>
</evidence>
<dbReference type="InterPro" id="IPR002300">
    <property type="entry name" value="aa-tRNA-synth_Ia"/>
</dbReference>
<evidence type="ECO:0000256" key="8">
    <source>
        <dbReference type="ARBA" id="ARBA00023054"/>
    </source>
</evidence>
<dbReference type="SUPFAM" id="SSF50677">
    <property type="entry name" value="ValRS/IleRS/LeuRS editing domain"/>
    <property type="match status" value="1"/>
</dbReference>
<evidence type="ECO:0000259" key="13">
    <source>
        <dbReference type="Pfam" id="PF00133"/>
    </source>
</evidence>
<evidence type="ECO:0000259" key="14">
    <source>
        <dbReference type="Pfam" id="PF08264"/>
    </source>
</evidence>
<comment type="subcellular location">
    <subcellularLocation>
        <location evidence="1 12">Cytoplasm</location>
    </subcellularLocation>
</comment>
<dbReference type="PRINTS" id="PR00986">
    <property type="entry name" value="TRNASYNTHVAL"/>
</dbReference>
<evidence type="ECO:0000256" key="7">
    <source>
        <dbReference type="ARBA" id="ARBA00022917"/>
    </source>
</evidence>
<dbReference type="GO" id="GO:0002161">
    <property type="term" value="F:aminoacyl-tRNA deacylase activity"/>
    <property type="evidence" value="ECO:0007669"/>
    <property type="project" value="InterPro"/>
</dbReference>
<evidence type="ECO:0000256" key="9">
    <source>
        <dbReference type="ARBA" id="ARBA00023146"/>
    </source>
</evidence>
<comment type="domain">
    <text evidence="12">The C-terminal coiled-coil domain is crucial for aminoacylation activity.</text>
</comment>
<dbReference type="NCBIfam" id="TIGR00422">
    <property type="entry name" value="valS"/>
    <property type="match status" value="1"/>
</dbReference>
<keyword evidence="5 12" id="KW-0547">Nucleotide-binding</keyword>
<dbReference type="SUPFAM" id="SSF52374">
    <property type="entry name" value="Nucleotidylyl transferase"/>
    <property type="match status" value="1"/>
</dbReference>
<feature type="coiled-coil region" evidence="12">
    <location>
        <begin position="816"/>
        <end position="885"/>
    </location>
</feature>
<dbReference type="InterPro" id="IPR001412">
    <property type="entry name" value="aa-tRNA-synth_I_CS"/>
</dbReference>
<organism evidence="16 17">
    <name type="scientific">Ligilactobacillus salivarius str. Ren</name>
    <dbReference type="NCBI Taxonomy" id="1194971"/>
    <lineage>
        <taxon>Bacteria</taxon>
        <taxon>Bacillati</taxon>
        <taxon>Bacillota</taxon>
        <taxon>Bacilli</taxon>
        <taxon>Lactobacillales</taxon>
        <taxon>Lactobacillaceae</taxon>
        <taxon>Ligilactobacillus</taxon>
    </lineage>
</organism>
<name>A0A0F7PTI7_9LACO</name>
<dbReference type="RefSeq" id="WP_047035753.1">
    <property type="nucleotide sequence ID" value="NZ_CP011403.1"/>
</dbReference>
<dbReference type="InterPro" id="IPR009080">
    <property type="entry name" value="tRNAsynth_Ia_anticodon-bd"/>
</dbReference>
<evidence type="ECO:0000259" key="15">
    <source>
        <dbReference type="Pfam" id="PF10458"/>
    </source>
</evidence>
<dbReference type="FunFam" id="3.90.740.10:FF:000005">
    <property type="entry name" value="Valine--tRNA ligase, mitochondrial"/>
    <property type="match status" value="1"/>
</dbReference>
<dbReference type="GO" id="GO:0005524">
    <property type="term" value="F:ATP binding"/>
    <property type="evidence" value="ECO:0007669"/>
    <property type="project" value="UniProtKB-UniRule"/>
</dbReference>
<dbReference type="InterPro" id="IPR014729">
    <property type="entry name" value="Rossmann-like_a/b/a_fold"/>
</dbReference>
<dbReference type="FunFam" id="1.10.730.10:FF:000014">
    <property type="entry name" value="Valine--tRNA ligase"/>
    <property type="match status" value="1"/>
</dbReference>
<dbReference type="InterPro" id="IPR033705">
    <property type="entry name" value="Anticodon_Ia_Val"/>
</dbReference>
<evidence type="ECO:0000256" key="5">
    <source>
        <dbReference type="ARBA" id="ARBA00022741"/>
    </source>
</evidence>
<dbReference type="FunFam" id="3.40.50.620:FF:000098">
    <property type="entry name" value="Valine--tRNA ligase"/>
    <property type="match status" value="1"/>
</dbReference>
<dbReference type="Pfam" id="PF08264">
    <property type="entry name" value="Anticodon_1"/>
    <property type="match status" value="1"/>
</dbReference>
<dbReference type="HAMAP" id="MF_02004">
    <property type="entry name" value="Val_tRNA_synth_type1"/>
    <property type="match status" value="1"/>
</dbReference>
<dbReference type="InterPro" id="IPR037118">
    <property type="entry name" value="Val-tRNA_synth_C_sf"/>
</dbReference>
<dbReference type="FunFam" id="1.10.287.380:FF:000001">
    <property type="entry name" value="Valine--tRNA ligase"/>
    <property type="match status" value="1"/>
</dbReference>
<keyword evidence="8 12" id="KW-0175">Coiled coil</keyword>
<dbReference type="PROSITE" id="PS00178">
    <property type="entry name" value="AA_TRNA_LIGASE_I"/>
    <property type="match status" value="1"/>
</dbReference>
<dbReference type="PANTHER" id="PTHR11946:SF93">
    <property type="entry name" value="VALINE--TRNA LIGASE, CHLOROPLASTIC_MITOCHONDRIAL 2"/>
    <property type="match status" value="1"/>
</dbReference>
<dbReference type="NCBIfam" id="NF004349">
    <property type="entry name" value="PRK05729.1"/>
    <property type="match status" value="1"/>
</dbReference>
<accession>A0A0F7PTI7</accession>
<keyword evidence="7 12" id="KW-0648">Protein biosynthesis</keyword>
<evidence type="ECO:0000313" key="17">
    <source>
        <dbReference type="Proteomes" id="UP000035027"/>
    </source>
</evidence>